<evidence type="ECO:0000256" key="7">
    <source>
        <dbReference type="SAM" id="Phobius"/>
    </source>
</evidence>
<evidence type="ECO:0000256" key="2">
    <source>
        <dbReference type="ARBA" id="ARBA00022448"/>
    </source>
</evidence>
<feature type="transmembrane region" description="Helical" evidence="7">
    <location>
        <begin position="423"/>
        <end position="446"/>
    </location>
</feature>
<evidence type="ECO:0000256" key="5">
    <source>
        <dbReference type="ARBA" id="ARBA00023136"/>
    </source>
</evidence>
<name>A0A1E5LIW7_9BACI</name>
<dbReference type="Pfam" id="PF00209">
    <property type="entry name" value="SNF"/>
    <property type="match status" value="2"/>
</dbReference>
<feature type="transmembrane region" description="Helical" evidence="7">
    <location>
        <begin position="175"/>
        <end position="195"/>
    </location>
</feature>
<keyword evidence="5 7" id="KW-0472">Membrane</keyword>
<evidence type="ECO:0000256" key="4">
    <source>
        <dbReference type="ARBA" id="ARBA00022989"/>
    </source>
</evidence>
<dbReference type="InterPro" id="IPR037272">
    <property type="entry name" value="SNS_sf"/>
</dbReference>
<protein>
    <recommendedName>
        <fullName evidence="6">Transporter</fullName>
    </recommendedName>
</protein>
<dbReference type="CDD" id="cd10336">
    <property type="entry name" value="SLC6sbd_Tyt1-Like"/>
    <property type="match status" value="1"/>
</dbReference>
<feature type="transmembrane region" description="Helical" evidence="7">
    <location>
        <begin position="215"/>
        <end position="239"/>
    </location>
</feature>
<comment type="caution">
    <text evidence="8">The sequence shown here is derived from an EMBL/GenBank/DDBJ whole genome shotgun (WGS) entry which is preliminary data.</text>
</comment>
<dbReference type="NCBIfam" id="NF037979">
    <property type="entry name" value="Na_transp"/>
    <property type="match status" value="1"/>
</dbReference>
<dbReference type="RefSeq" id="WP_069715998.1">
    <property type="nucleotide sequence ID" value="NZ_MJEH01000006.1"/>
</dbReference>
<keyword evidence="6" id="KW-0769">Symport</keyword>
<feature type="transmembrane region" description="Helical" evidence="7">
    <location>
        <begin position="342"/>
        <end position="364"/>
    </location>
</feature>
<dbReference type="PROSITE" id="PS00610">
    <property type="entry name" value="NA_NEUROTRAN_SYMP_1"/>
    <property type="match status" value="1"/>
</dbReference>
<evidence type="ECO:0000256" key="6">
    <source>
        <dbReference type="RuleBase" id="RU003732"/>
    </source>
</evidence>
<keyword evidence="2 6" id="KW-0813">Transport</keyword>
<evidence type="ECO:0000313" key="9">
    <source>
        <dbReference type="Proteomes" id="UP000095209"/>
    </source>
</evidence>
<feature type="transmembrane region" description="Helical" evidence="7">
    <location>
        <begin position="42"/>
        <end position="64"/>
    </location>
</feature>
<dbReference type="EMBL" id="MJEH01000006">
    <property type="protein sequence ID" value="OEH94030.1"/>
    <property type="molecule type" value="Genomic_DNA"/>
</dbReference>
<dbReference type="PRINTS" id="PR00176">
    <property type="entry name" value="NANEUSMPORT"/>
</dbReference>
<sequence length="447" mass="48840">MASHEQWSSKIAFILAVAGSAIGLGAIWKFPYVAGMNGGGVFLLLFLIFTIFLGAPMLLAEFVIGRSTQKDAVESYRVIAPNGKWHYIGYLGVATSFLLLSFYSVVGGWVISYAIRSFSGQLNNLTNDEYGQLFSTIISNPTEALLAQFAFIVITIYIVQKGVSKGIEKASKFMMPALFILFIILVIRSLTLDGAMDGVKFLLQPDFSKLTTDTIIMALGQSFFALSVGISVIVTYSSYLPKSEDLPKSVVSVVSLNIIISILAGLAIFPAVFALGFNPSQGPELIFIVFPAVFEQIAFGGVFFAIFLILLLFATLTSAFSILEIIVASIAKDDIKKRKKTAWISGFLVFLAGVPSALSFGVLSNFKIFDMVWFDLADYLVSNILLPFGGLLIALFITIRMSKKDLFDEINQGGTMTKTLFSIWYNSIRFVIPIGIVIIFLNSIGII</sequence>
<dbReference type="GO" id="GO:0016020">
    <property type="term" value="C:membrane"/>
    <property type="evidence" value="ECO:0007669"/>
    <property type="project" value="UniProtKB-SubCell"/>
</dbReference>
<keyword evidence="3 6" id="KW-0812">Transmembrane</keyword>
<dbReference type="OrthoDB" id="9762833at2"/>
<dbReference type="Proteomes" id="UP000095209">
    <property type="component" value="Unassembled WGS sequence"/>
</dbReference>
<feature type="transmembrane region" description="Helical" evidence="7">
    <location>
        <begin position="384"/>
        <end position="402"/>
    </location>
</feature>
<dbReference type="AlphaFoldDB" id="A0A1E5LIW7"/>
<evidence type="ECO:0000256" key="1">
    <source>
        <dbReference type="ARBA" id="ARBA00004141"/>
    </source>
</evidence>
<keyword evidence="9" id="KW-1185">Reference proteome</keyword>
<feature type="transmembrane region" description="Helical" evidence="7">
    <location>
        <begin position="85"/>
        <end position="115"/>
    </location>
</feature>
<organism evidence="8 9">
    <name type="scientific">Bacillus solimangrovi</name>
    <dbReference type="NCBI Taxonomy" id="1305675"/>
    <lineage>
        <taxon>Bacteria</taxon>
        <taxon>Bacillati</taxon>
        <taxon>Bacillota</taxon>
        <taxon>Bacilli</taxon>
        <taxon>Bacillales</taxon>
        <taxon>Bacillaceae</taxon>
        <taxon>Bacillus</taxon>
    </lineage>
</organism>
<gene>
    <name evidence="8" type="ORF">BFG57_10315</name>
</gene>
<dbReference type="PROSITE" id="PS50267">
    <property type="entry name" value="NA_NEUROTRAN_SYMP_3"/>
    <property type="match status" value="1"/>
</dbReference>
<feature type="transmembrane region" description="Helical" evidence="7">
    <location>
        <begin position="297"/>
        <end position="330"/>
    </location>
</feature>
<accession>A0A1E5LIW7</accession>
<evidence type="ECO:0000256" key="3">
    <source>
        <dbReference type="ARBA" id="ARBA00022692"/>
    </source>
</evidence>
<feature type="transmembrane region" description="Helical" evidence="7">
    <location>
        <begin position="12"/>
        <end position="30"/>
    </location>
</feature>
<dbReference type="PANTHER" id="PTHR42948:SF1">
    <property type="entry name" value="TRANSPORTER"/>
    <property type="match status" value="1"/>
</dbReference>
<feature type="transmembrane region" description="Helical" evidence="7">
    <location>
        <begin position="144"/>
        <end position="163"/>
    </location>
</feature>
<dbReference type="PANTHER" id="PTHR42948">
    <property type="entry name" value="TRANSPORTER"/>
    <property type="match status" value="1"/>
</dbReference>
<dbReference type="InterPro" id="IPR000175">
    <property type="entry name" value="Na/ntran_symport"/>
</dbReference>
<proteinExistence type="inferred from homology"/>
<dbReference type="InterPro" id="IPR047218">
    <property type="entry name" value="YocR/YhdH-like"/>
</dbReference>
<feature type="transmembrane region" description="Helical" evidence="7">
    <location>
        <begin position="251"/>
        <end position="277"/>
    </location>
</feature>
<comment type="subcellular location">
    <subcellularLocation>
        <location evidence="1">Membrane</location>
        <topology evidence="1">Multi-pass membrane protein</topology>
    </subcellularLocation>
</comment>
<comment type="similarity">
    <text evidence="6">Belongs to the sodium:neurotransmitter symporter (SNF) (TC 2.A.22) family.</text>
</comment>
<dbReference type="SUPFAM" id="SSF161070">
    <property type="entry name" value="SNF-like"/>
    <property type="match status" value="1"/>
</dbReference>
<dbReference type="STRING" id="1305675.BFG57_10315"/>
<evidence type="ECO:0000313" key="8">
    <source>
        <dbReference type="EMBL" id="OEH94030.1"/>
    </source>
</evidence>
<reference evidence="8 9" key="1">
    <citation type="submission" date="2016-08" db="EMBL/GenBank/DDBJ databases">
        <title>Genome of Bacillus solimangrovi GH2-4.</title>
        <authorList>
            <person name="Lim S."/>
            <person name="Kim B.-C."/>
        </authorList>
    </citation>
    <scope>NUCLEOTIDE SEQUENCE [LARGE SCALE GENOMIC DNA]</scope>
    <source>
        <strain evidence="8 9">GH2-4</strain>
    </source>
</reference>
<dbReference type="GO" id="GO:0015293">
    <property type="term" value="F:symporter activity"/>
    <property type="evidence" value="ECO:0007669"/>
    <property type="project" value="UniProtKB-KW"/>
</dbReference>
<keyword evidence="4 7" id="KW-1133">Transmembrane helix</keyword>